<evidence type="ECO:0000256" key="12">
    <source>
        <dbReference type="ARBA" id="ARBA00023075"/>
    </source>
</evidence>
<evidence type="ECO:0000259" key="21">
    <source>
        <dbReference type="Pfam" id="PF06455"/>
    </source>
</evidence>
<dbReference type="GO" id="GO:0015990">
    <property type="term" value="P:electron transport coupled proton transport"/>
    <property type="evidence" value="ECO:0007669"/>
    <property type="project" value="TreeGrafter"/>
</dbReference>
<evidence type="ECO:0000256" key="11">
    <source>
        <dbReference type="ARBA" id="ARBA00023027"/>
    </source>
</evidence>
<keyword evidence="5" id="KW-0813">Transport</keyword>
<proteinExistence type="predicted"/>
<evidence type="ECO:0000256" key="2">
    <source>
        <dbReference type="ARBA" id="ARBA00012944"/>
    </source>
</evidence>
<dbReference type="PANTHER" id="PTHR42829:SF2">
    <property type="entry name" value="NADH-UBIQUINONE OXIDOREDUCTASE CHAIN 5"/>
    <property type="match status" value="1"/>
</dbReference>
<evidence type="ECO:0000256" key="4">
    <source>
        <dbReference type="ARBA" id="ARBA00021096"/>
    </source>
</evidence>
<feature type="transmembrane region" description="Helical" evidence="18">
    <location>
        <begin position="25"/>
        <end position="48"/>
    </location>
</feature>
<evidence type="ECO:0000256" key="3">
    <source>
        <dbReference type="ARBA" id="ARBA00019904"/>
    </source>
</evidence>
<organism evidence="22 23">
    <name type="scientific">Candidatus Mesenet longicola</name>
    <dbReference type="NCBI Taxonomy" id="1892558"/>
    <lineage>
        <taxon>Bacteria</taxon>
        <taxon>Pseudomonadati</taxon>
        <taxon>Pseudomonadota</taxon>
        <taxon>Alphaproteobacteria</taxon>
        <taxon>Rickettsiales</taxon>
        <taxon>Anaplasmataceae</taxon>
        <taxon>Candidatus Mesenet</taxon>
    </lineage>
</organism>
<keyword evidence="8" id="KW-1278">Translocase</keyword>
<feature type="transmembrane region" description="Helical" evidence="18">
    <location>
        <begin position="497"/>
        <end position="519"/>
    </location>
</feature>
<gene>
    <name evidence="22" type="primary">nuoL</name>
    <name evidence="22" type="ORF">sL5_08380</name>
</gene>
<feature type="transmembrane region" description="Helical" evidence="18">
    <location>
        <begin position="596"/>
        <end position="616"/>
    </location>
</feature>
<evidence type="ECO:0000256" key="8">
    <source>
        <dbReference type="ARBA" id="ARBA00022967"/>
    </source>
</evidence>
<keyword evidence="9" id="KW-0249">Electron transport</keyword>
<dbReference type="NCBIfam" id="NF005141">
    <property type="entry name" value="PRK06590.1"/>
    <property type="match status" value="1"/>
</dbReference>
<dbReference type="InterPro" id="IPR010934">
    <property type="entry name" value="NADH_DH_su5_C"/>
</dbReference>
<feature type="transmembrane region" description="Helical" evidence="18">
    <location>
        <begin position="378"/>
        <end position="397"/>
    </location>
</feature>
<evidence type="ECO:0000256" key="5">
    <source>
        <dbReference type="ARBA" id="ARBA00022448"/>
    </source>
</evidence>
<dbReference type="Pfam" id="PF06455">
    <property type="entry name" value="NADH5_C"/>
    <property type="match status" value="1"/>
</dbReference>
<evidence type="ECO:0000256" key="15">
    <source>
        <dbReference type="ARBA" id="ARBA00032795"/>
    </source>
</evidence>
<name>A0A8J3HVT6_9RICK</name>
<keyword evidence="6" id="KW-0679">Respiratory chain</keyword>
<dbReference type="Proteomes" id="UP000637906">
    <property type="component" value="Unassembled WGS sequence"/>
</dbReference>
<dbReference type="NCBIfam" id="TIGR01974">
    <property type="entry name" value="NDH_I_L"/>
    <property type="match status" value="1"/>
</dbReference>
<keyword evidence="11" id="KW-0520">NAD</keyword>
<keyword evidence="10 18" id="KW-1133">Transmembrane helix</keyword>
<evidence type="ECO:0000256" key="10">
    <source>
        <dbReference type="ARBA" id="ARBA00022989"/>
    </source>
</evidence>
<dbReference type="EC" id="7.1.1.2" evidence="2"/>
<dbReference type="GO" id="GO:0003954">
    <property type="term" value="F:NADH dehydrogenase activity"/>
    <property type="evidence" value="ECO:0007669"/>
    <property type="project" value="TreeGrafter"/>
</dbReference>
<dbReference type="Gene3D" id="1.20.5.2700">
    <property type="match status" value="1"/>
</dbReference>
<feature type="transmembrane region" description="Helical" evidence="18">
    <location>
        <begin position="110"/>
        <end position="130"/>
    </location>
</feature>
<feature type="transmembrane region" description="Helical" evidence="18">
    <location>
        <begin position="409"/>
        <end position="430"/>
    </location>
</feature>
<protein>
    <recommendedName>
        <fullName evidence="3">NADH-quinone oxidoreductase subunit L</fullName>
        <ecNumber evidence="2">7.1.1.2</ecNumber>
    </recommendedName>
    <alternativeName>
        <fullName evidence="14">NADH dehydrogenase I subunit L</fullName>
    </alternativeName>
    <alternativeName>
        <fullName evidence="4">NADH-ubiquinone oxidoreductase chain 5</fullName>
    </alternativeName>
    <alternativeName>
        <fullName evidence="15">NDH-1 subunit L</fullName>
    </alternativeName>
</protein>
<comment type="caution">
    <text evidence="22">The sequence shown here is derived from an EMBL/GenBank/DDBJ whole genome shotgun (WGS) entry which is preliminary data.</text>
</comment>
<dbReference type="PRINTS" id="PR01434">
    <property type="entry name" value="NADHDHGNASE5"/>
</dbReference>
<evidence type="ECO:0000313" key="22">
    <source>
        <dbReference type="EMBL" id="GHM59845.1"/>
    </source>
</evidence>
<evidence type="ECO:0000256" key="9">
    <source>
        <dbReference type="ARBA" id="ARBA00022982"/>
    </source>
</evidence>
<feature type="transmembrane region" description="Helical" evidence="18">
    <location>
        <begin position="136"/>
        <end position="152"/>
    </location>
</feature>
<dbReference type="GO" id="GO:0012505">
    <property type="term" value="C:endomembrane system"/>
    <property type="evidence" value="ECO:0007669"/>
    <property type="project" value="UniProtKB-SubCell"/>
</dbReference>
<feature type="domain" description="NADH-Ubiquinone oxidoreductase (complex I) chain 5 N-terminal" evidence="20">
    <location>
        <begin position="61"/>
        <end position="111"/>
    </location>
</feature>
<keyword evidence="13 18" id="KW-0472">Membrane</keyword>
<feature type="transmembrane region" description="Helical" evidence="18">
    <location>
        <begin position="283"/>
        <end position="301"/>
    </location>
</feature>
<dbReference type="InterPro" id="IPR018393">
    <property type="entry name" value="NADHpl_OxRdtase_5_subgr"/>
</dbReference>
<evidence type="ECO:0000313" key="23">
    <source>
        <dbReference type="Proteomes" id="UP000637906"/>
    </source>
</evidence>
<keyword evidence="12" id="KW-0830">Ubiquinone</keyword>
<evidence type="ECO:0000256" key="7">
    <source>
        <dbReference type="ARBA" id="ARBA00022692"/>
    </source>
</evidence>
<reference evidence="22 23" key="1">
    <citation type="journal article" date="2021" name="Microb. Ecol.">
        <title>Candidatus Mesenet longicola: Novel Endosymbionts of Brontispa longissima that Induce Cytoplasmic Incompatibility.</title>
        <authorList>
            <person name="Takano S."/>
            <person name="Gotoh Y."/>
            <person name="Hayashi T."/>
        </authorList>
    </citation>
    <scope>NUCLEOTIDE SEQUENCE [LARGE SCALE GENOMIC DNA]</scope>
    <source>
        <strain evidence="22">L5</strain>
    </source>
</reference>
<evidence type="ECO:0000259" key="19">
    <source>
        <dbReference type="Pfam" id="PF00361"/>
    </source>
</evidence>
<comment type="catalytic activity">
    <reaction evidence="16">
        <text>a ubiquinone + NADH + 5 H(+)(in) = a ubiquinol + NAD(+) + 4 H(+)(out)</text>
        <dbReference type="Rhea" id="RHEA:29091"/>
        <dbReference type="Rhea" id="RHEA-COMP:9565"/>
        <dbReference type="Rhea" id="RHEA-COMP:9566"/>
        <dbReference type="ChEBI" id="CHEBI:15378"/>
        <dbReference type="ChEBI" id="CHEBI:16389"/>
        <dbReference type="ChEBI" id="CHEBI:17976"/>
        <dbReference type="ChEBI" id="CHEBI:57540"/>
        <dbReference type="ChEBI" id="CHEBI:57945"/>
        <dbReference type="EC" id="7.1.1.2"/>
    </reaction>
</comment>
<evidence type="ECO:0000256" key="17">
    <source>
        <dbReference type="RuleBase" id="RU000320"/>
    </source>
</evidence>
<dbReference type="Pfam" id="PF00361">
    <property type="entry name" value="Proton_antipo_M"/>
    <property type="match status" value="1"/>
</dbReference>
<evidence type="ECO:0000256" key="13">
    <source>
        <dbReference type="ARBA" id="ARBA00023136"/>
    </source>
</evidence>
<dbReference type="InterPro" id="IPR001750">
    <property type="entry name" value="ND/Mrp_TM"/>
</dbReference>
<evidence type="ECO:0000256" key="6">
    <source>
        <dbReference type="ARBA" id="ARBA00022660"/>
    </source>
</evidence>
<accession>A0A8J3HVT6</accession>
<dbReference type="InterPro" id="IPR003945">
    <property type="entry name" value="NU5C-like"/>
</dbReference>
<keyword evidence="23" id="KW-1185">Reference proteome</keyword>
<feature type="transmembrane region" description="Helical" evidence="18">
    <location>
        <begin position="79"/>
        <end position="98"/>
    </location>
</feature>
<feature type="transmembrane region" description="Helical" evidence="18">
    <location>
        <begin position="451"/>
        <end position="470"/>
    </location>
</feature>
<feature type="domain" description="NADH dehydrogenase subunit 5 C-terminal" evidence="21">
    <location>
        <begin position="427"/>
        <end position="613"/>
    </location>
</feature>
<dbReference type="EMBL" id="BNGU01000039">
    <property type="protein sequence ID" value="GHM59845.1"/>
    <property type="molecule type" value="Genomic_DNA"/>
</dbReference>
<evidence type="ECO:0000256" key="16">
    <source>
        <dbReference type="ARBA" id="ARBA00049551"/>
    </source>
</evidence>
<feature type="transmembrane region" description="Helical" evidence="18">
    <location>
        <begin position="340"/>
        <end position="357"/>
    </location>
</feature>
<evidence type="ECO:0000256" key="18">
    <source>
        <dbReference type="SAM" id="Phobius"/>
    </source>
</evidence>
<keyword evidence="7 17" id="KW-0812">Transmembrane</keyword>
<dbReference type="GO" id="GO:0016020">
    <property type="term" value="C:membrane"/>
    <property type="evidence" value="ECO:0007669"/>
    <property type="project" value="UniProtKB-SubCell"/>
</dbReference>
<dbReference type="InterPro" id="IPR001516">
    <property type="entry name" value="Proton_antipo_N"/>
</dbReference>
<feature type="transmembrane region" description="Helical" evidence="18">
    <location>
        <begin position="209"/>
        <end position="229"/>
    </location>
</feature>
<feature type="domain" description="NADH:quinone oxidoreductase/Mrp antiporter transmembrane" evidence="19">
    <location>
        <begin position="127"/>
        <end position="418"/>
    </location>
</feature>
<feature type="transmembrane region" description="Helical" evidence="18">
    <location>
        <begin position="250"/>
        <end position="268"/>
    </location>
</feature>
<evidence type="ECO:0000259" key="20">
    <source>
        <dbReference type="Pfam" id="PF00662"/>
    </source>
</evidence>
<sequence length="618" mass="69536">MISIETFVVFLPFIGAVLSNLKKNIFFGQVISITLVAISGLLSWYLFITFSQNSTIDLFSWISVGSLKINWALNIDRLTTIMFIVVTTVSTVVHLYSTGYMEHDKGKSRFFSYLSLFTFFMLVLVTSGNFLQLFCGWEGVGLCSYLLIGFWFEKYSASKAAIKAFVINRVGDFCLLVGIILIYCTFDTLDFIEVFDRASLGGFPIVEVLGIKLSTIHIICILLFICCMGKSAQIGLHTWLPDAMEGPTPVSALIHAATMVTAGVFLVARCSPLFELSLVAREVMIIIGSITCFFAATVAIAQNDIKKIIAYSTCSQLGYMFIACGSSAYNLGIFHLMTHAFFKALLFLCAGNVIYAMNHEQDIHKMGGCYKKIPFTYALMWIGSLALTGIFPFAGFYSKDLIIENAYSISKFAFIIGILVVFLTSLYSWRLMFLVFHGKEKNNKTHKLPKIMLLPLLILAFGSIFSGVWGENILSITDASFWQGSISITSSEHSVPIYIKLLPMLFSFLGMLLAYLLYVRNSFKNINNKSLVNFLRNKWYFDEIYEYLFVRPVRFFAIILWKFFDVKIIDSLGIGGIVALAKHSSINSLKLQTGRIFDYAVIMVFGFIISIFYIIFRV</sequence>
<dbReference type="AlphaFoldDB" id="A0A8J3HVT6"/>
<evidence type="ECO:0000256" key="14">
    <source>
        <dbReference type="ARBA" id="ARBA00031571"/>
    </source>
</evidence>
<evidence type="ECO:0000256" key="1">
    <source>
        <dbReference type="ARBA" id="ARBA00004127"/>
    </source>
</evidence>
<dbReference type="PANTHER" id="PTHR42829">
    <property type="entry name" value="NADH-UBIQUINONE OXIDOREDUCTASE CHAIN 5"/>
    <property type="match status" value="1"/>
</dbReference>
<comment type="subcellular location">
    <subcellularLocation>
        <location evidence="1">Endomembrane system</location>
        <topology evidence="1">Multi-pass membrane protein</topology>
    </subcellularLocation>
    <subcellularLocation>
        <location evidence="17">Membrane</location>
        <topology evidence="17">Multi-pass membrane protein</topology>
    </subcellularLocation>
</comment>
<dbReference type="PRINTS" id="PR01435">
    <property type="entry name" value="NPOXDRDTASE5"/>
</dbReference>
<feature type="transmembrane region" description="Helical" evidence="18">
    <location>
        <begin position="308"/>
        <end position="328"/>
    </location>
</feature>
<dbReference type="Pfam" id="PF00662">
    <property type="entry name" value="Proton_antipo_N"/>
    <property type="match status" value="1"/>
</dbReference>
<dbReference type="GO" id="GO:0008137">
    <property type="term" value="F:NADH dehydrogenase (ubiquinone) activity"/>
    <property type="evidence" value="ECO:0007669"/>
    <property type="project" value="UniProtKB-EC"/>
</dbReference>
<dbReference type="GO" id="GO:0042773">
    <property type="term" value="P:ATP synthesis coupled electron transport"/>
    <property type="evidence" value="ECO:0007669"/>
    <property type="project" value="InterPro"/>
</dbReference>